<proteinExistence type="predicted"/>
<organism evidence="1">
    <name type="scientific">Candidatus Kentrum sp. UNK</name>
    <dbReference type="NCBI Taxonomy" id="2126344"/>
    <lineage>
        <taxon>Bacteria</taxon>
        <taxon>Pseudomonadati</taxon>
        <taxon>Pseudomonadota</taxon>
        <taxon>Gammaproteobacteria</taxon>
        <taxon>Candidatus Kentrum</taxon>
    </lineage>
</organism>
<dbReference type="EMBL" id="CAADGD010000074">
    <property type="protein sequence ID" value="VFK71617.1"/>
    <property type="molecule type" value="Genomic_DNA"/>
</dbReference>
<dbReference type="EMBL" id="CAADFZ010000073">
    <property type="protein sequence ID" value="VFK65943.1"/>
    <property type="molecule type" value="Genomic_DNA"/>
</dbReference>
<reference evidence="1" key="1">
    <citation type="submission" date="2019-02" db="EMBL/GenBank/DDBJ databases">
        <authorList>
            <person name="Gruber-Vodicka R. H."/>
            <person name="Seah K. B. B."/>
        </authorList>
    </citation>
    <scope>NUCLEOTIDE SEQUENCE</scope>
    <source>
        <strain evidence="2">BECK_BY19</strain>
        <strain evidence="1">BECK_BY8</strain>
    </source>
</reference>
<sequence length="120" mass="13375">MTEIPILSPRRKSGYSLSFSSSLPYGNHSSNYGKPSIECPKDFFIRDAKAPAEYIEHNTNDYWLGGSLALPMDIGSLGFDPKRSGYLYPARDRCFLFLEIQGQDAILYVGGNAFLIDGVR</sequence>
<accession>A0A451AIQ8</accession>
<protein>
    <submittedName>
        <fullName evidence="1">Uncharacterized protein</fullName>
    </submittedName>
</protein>
<evidence type="ECO:0000313" key="1">
    <source>
        <dbReference type="EMBL" id="VFK65943.1"/>
    </source>
</evidence>
<evidence type="ECO:0000313" key="2">
    <source>
        <dbReference type="EMBL" id="VFK71617.1"/>
    </source>
</evidence>
<name>A0A451AIQ8_9GAMM</name>
<dbReference type="AlphaFoldDB" id="A0A451AIQ8"/>
<gene>
    <name evidence="1" type="ORF">BECKUNK1418G_GA0071005_107317</name>
    <name evidence="2" type="ORF">BECKUNK1418H_GA0071006_107417</name>
</gene>